<dbReference type="EMBL" id="BDGJ01000101">
    <property type="protein sequence ID" value="GAW92828.1"/>
    <property type="molecule type" value="Genomic_DNA"/>
</dbReference>
<dbReference type="Pfam" id="PF09936">
    <property type="entry name" value="Methyltrn_RNA_4"/>
    <property type="match status" value="1"/>
</dbReference>
<protein>
    <submittedName>
        <fullName evidence="2">tRNA (Guanine-N1)-methyltransferase</fullName>
    </submittedName>
</protein>
<dbReference type="CDD" id="cd18085">
    <property type="entry name" value="TM1570-like"/>
    <property type="match status" value="1"/>
</dbReference>
<accession>A0A1Z5HTT2</accession>
<dbReference type="RefSeq" id="WP_088554094.1">
    <property type="nucleotide sequence ID" value="NZ_BDGJ01000101.1"/>
</dbReference>
<gene>
    <name evidence="2" type="ORF">KKC1_19770</name>
</gene>
<organism evidence="2 3">
    <name type="scientific">Calderihabitans maritimus</name>
    <dbReference type="NCBI Taxonomy" id="1246530"/>
    <lineage>
        <taxon>Bacteria</taxon>
        <taxon>Bacillati</taxon>
        <taxon>Bacillota</taxon>
        <taxon>Clostridia</taxon>
        <taxon>Neomoorellales</taxon>
        <taxon>Calderihabitantaceae</taxon>
        <taxon>Calderihabitans</taxon>
    </lineage>
</organism>
<dbReference type="InterPro" id="IPR019230">
    <property type="entry name" value="RNA_MeTrfase_C_dom"/>
</dbReference>
<dbReference type="InterPro" id="IPR029026">
    <property type="entry name" value="tRNA_m1G_MTases_N"/>
</dbReference>
<name>A0A1Z5HTT2_9FIRM</name>
<dbReference type="OrthoDB" id="9794931at2"/>
<evidence type="ECO:0000313" key="3">
    <source>
        <dbReference type="Proteomes" id="UP000197032"/>
    </source>
</evidence>
<reference evidence="3" key="1">
    <citation type="journal article" date="2017" name="Appl. Environ. Microbiol.">
        <title>Genomic analysis of Calderihabitans maritimus KKC1, a thermophilic hydrogenogenic carboxydotrophic bacterium isolated from marine sediment.</title>
        <authorList>
            <person name="Omae K."/>
            <person name="Yoneda Y."/>
            <person name="Fukuyama Y."/>
            <person name="Yoshida T."/>
            <person name="Sako Y."/>
        </authorList>
    </citation>
    <scope>NUCLEOTIDE SEQUENCE [LARGE SCALE GENOMIC DNA]</scope>
    <source>
        <strain evidence="3">KKC1</strain>
    </source>
</reference>
<keyword evidence="2" id="KW-0489">Methyltransferase</keyword>
<evidence type="ECO:0000313" key="2">
    <source>
        <dbReference type="EMBL" id="GAW92828.1"/>
    </source>
</evidence>
<sequence>MDKKRAPLYIGLVHYPVYNKRMEIINTSITNLDLHDLARVAASYELDGYFVIQPLPGQVEIARRIIKYWQSGQGARYNPDRQRAFTTIHLVSSVAEAEEKIREKEGTRPRVVVTDARLYPNSIGYRELRKQLEEEVNPYLILFGTGWGLAEEIMLKADYILEPIYGVGNYNHLSVRSAVSIIIDRLCGEKWWK</sequence>
<dbReference type="AlphaFoldDB" id="A0A1Z5HTT2"/>
<comment type="caution">
    <text evidence="2">The sequence shown here is derived from an EMBL/GenBank/DDBJ whole genome shotgun (WGS) entry which is preliminary data.</text>
</comment>
<proteinExistence type="predicted"/>
<dbReference type="Proteomes" id="UP000197032">
    <property type="component" value="Unassembled WGS sequence"/>
</dbReference>
<evidence type="ECO:0000259" key="1">
    <source>
        <dbReference type="Pfam" id="PF09936"/>
    </source>
</evidence>
<dbReference type="GO" id="GO:0008168">
    <property type="term" value="F:methyltransferase activity"/>
    <property type="evidence" value="ECO:0007669"/>
    <property type="project" value="UniProtKB-KW"/>
</dbReference>
<keyword evidence="2" id="KW-0808">Transferase</keyword>
<dbReference type="Gene3D" id="3.40.1280.10">
    <property type="match status" value="1"/>
</dbReference>
<dbReference type="GO" id="GO:0032259">
    <property type="term" value="P:methylation"/>
    <property type="evidence" value="ECO:0007669"/>
    <property type="project" value="UniProtKB-KW"/>
</dbReference>
<keyword evidence="3" id="KW-1185">Reference proteome</keyword>
<feature type="domain" description="tRNA (guanine-N(1)-)-methyltransferase C-terminal" evidence="1">
    <location>
        <begin position="8"/>
        <end position="188"/>
    </location>
</feature>